<sequence length="248" mass="25922">MHPQGMMGVGGFDPTYMARGGGYAGFSGPVYPGMMPSFPGVSTVALPGVAPHVNPAFFGRGMPANGMGMMGGGGMDGHPAAGMWTDTSMGGGGWSGEEHGRRTRESSYGGDDGASEYGYTRRAMREEVVVVVEVGDRIRLVRRRERLSVTGRGTLKGGTVMRGSPTGTGLTGIGTGRRKTDIGTTIGSGSVGGITRMTMTGASPPRGLGASREWPKRRTTGLDLGTRTTVRDGAQTEIFFCRFRTDSI</sequence>
<dbReference type="GO" id="GO:0006397">
    <property type="term" value="P:mRNA processing"/>
    <property type="evidence" value="ECO:0007669"/>
    <property type="project" value="UniProtKB-KW"/>
</dbReference>
<comment type="caution">
    <text evidence="2">The sequence shown here is derived from an EMBL/GenBank/DDBJ whole genome shotgun (WGS) entry which is preliminary data.</text>
</comment>
<accession>A0AAV9F2V8</accession>
<feature type="region of interest" description="Disordered" evidence="1">
    <location>
        <begin position="91"/>
        <end position="113"/>
    </location>
</feature>
<protein>
    <submittedName>
        <fullName evidence="2">Uncharacterized protein</fullName>
    </submittedName>
</protein>
<dbReference type="GO" id="GO:0005634">
    <property type="term" value="C:nucleus"/>
    <property type="evidence" value="ECO:0007669"/>
    <property type="project" value="UniProtKB-SubCell"/>
</dbReference>
<dbReference type="EMBL" id="JAUJYO010000004">
    <property type="protein sequence ID" value="KAK1318683.1"/>
    <property type="molecule type" value="Genomic_DNA"/>
</dbReference>
<keyword evidence="3" id="KW-1185">Reference proteome</keyword>
<dbReference type="Proteomes" id="UP001180020">
    <property type="component" value="Unassembled WGS sequence"/>
</dbReference>
<reference evidence="2" key="1">
    <citation type="journal article" date="2023" name="Nat. Commun.">
        <title>Diploid and tetraploid genomes of Acorus and the evolution of monocots.</title>
        <authorList>
            <person name="Ma L."/>
            <person name="Liu K.W."/>
            <person name="Li Z."/>
            <person name="Hsiao Y.Y."/>
            <person name="Qi Y."/>
            <person name="Fu T."/>
            <person name="Tang G.D."/>
            <person name="Zhang D."/>
            <person name="Sun W.H."/>
            <person name="Liu D.K."/>
            <person name="Li Y."/>
            <person name="Chen G.Z."/>
            <person name="Liu X.D."/>
            <person name="Liao X.Y."/>
            <person name="Jiang Y.T."/>
            <person name="Yu X."/>
            <person name="Hao Y."/>
            <person name="Huang J."/>
            <person name="Zhao X.W."/>
            <person name="Ke S."/>
            <person name="Chen Y.Y."/>
            <person name="Wu W.L."/>
            <person name="Hsu J.L."/>
            <person name="Lin Y.F."/>
            <person name="Huang M.D."/>
            <person name="Li C.Y."/>
            <person name="Huang L."/>
            <person name="Wang Z.W."/>
            <person name="Zhao X."/>
            <person name="Zhong W.Y."/>
            <person name="Peng D.H."/>
            <person name="Ahmad S."/>
            <person name="Lan S."/>
            <person name="Zhang J.S."/>
            <person name="Tsai W.C."/>
            <person name="Van de Peer Y."/>
            <person name="Liu Z.J."/>
        </authorList>
    </citation>
    <scope>NUCLEOTIDE SEQUENCE</scope>
    <source>
        <strain evidence="2">CP</strain>
    </source>
</reference>
<dbReference type="InterPro" id="IPR034772">
    <property type="entry name" value="CPSF6/7"/>
</dbReference>
<gene>
    <name evidence="2" type="ORF">QJS10_CPB04g01636</name>
</gene>
<evidence type="ECO:0000313" key="3">
    <source>
        <dbReference type="Proteomes" id="UP001180020"/>
    </source>
</evidence>
<name>A0AAV9F2V8_ACOCL</name>
<reference evidence="2" key="2">
    <citation type="submission" date="2023-06" db="EMBL/GenBank/DDBJ databases">
        <authorList>
            <person name="Ma L."/>
            <person name="Liu K.-W."/>
            <person name="Li Z."/>
            <person name="Hsiao Y.-Y."/>
            <person name="Qi Y."/>
            <person name="Fu T."/>
            <person name="Tang G."/>
            <person name="Zhang D."/>
            <person name="Sun W.-H."/>
            <person name="Liu D.-K."/>
            <person name="Li Y."/>
            <person name="Chen G.-Z."/>
            <person name="Liu X.-D."/>
            <person name="Liao X.-Y."/>
            <person name="Jiang Y.-T."/>
            <person name="Yu X."/>
            <person name="Hao Y."/>
            <person name="Huang J."/>
            <person name="Zhao X.-W."/>
            <person name="Ke S."/>
            <person name="Chen Y.-Y."/>
            <person name="Wu W.-L."/>
            <person name="Hsu J.-L."/>
            <person name="Lin Y.-F."/>
            <person name="Huang M.-D."/>
            <person name="Li C.-Y."/>
            <person name="Huang L."/>
            <person name="Wang Z.-W."/>
            <person name="Zhao X."/>
            <person name="Zhong W.-Y."/>
            <person name="Peng D.-H."/>
            <person name="Ahmad S."/>
            <person name="Lan S."/>
            <person name="Zhang J.-S."/>
            <person name="Tsai W.-C."/>
            <person name="Van De Peer Y."/>
            <person name="Liu Z.-J."/>
        </authorList>
    </citation>
    <scope>NUCLEOTIDE SEQUENCE</scope>
    <source>
        <strain evidence="2">CP</strain>
        <tissue evidence="2">Leaves</tissue>
    </source>
</reference>
<organism evidence="2 3">
    <name type="scientific">Acorus calamus</name>
    <name type="common">Sweet flag</name>
    <dbReference type="NCBI Taxonomy" id="4465"/>
    <lineage>
        <taxon>Eukaryota</taxon>
        <taxon>Viridiplantae</taxon>
        <taxon>Streptophyta</taxon>
        <taxon>Embryophyta</taxon>
        <taxon>Tracheophyta</taxon>
        <taxon>Spermatophyta</taxon>
        <taxon>Magnoliopsida</taxon>
        <taxon>Liliopsida</taxon>
        <taxon>Acoraceae</taxon>
        <taxon>Acorus</taxon>
    </lineage>
</organism>
<evidence type="ECO:0000313" key="2">
    <source>
        <dbReference type="EMBL" id="KAK1318683.1"/>
    </source>
</evidence>
<proteinExistence type="predicted"/>
<dbReference type="PANTHER" id="PTHR23204">
    <property type="entry name" value="CLEAVAGE AND POLYADENYLATION SPECIFIC FACTOR"/>
    <property type="match status" value="1"/>
</dbReference>
<feature type="compositionally biased region" description="Basic and acidic residues" evidence="1">
    <location>
        <begin position="96"/>
        <end position="105"/>
    </location>
</feature>
<dbReference type="AlphaFoldDB" id="A0AAV9F2V8"/>
<feature type="region of interest" description="Disordered" evidence="1">
    <location>
        <begin position="153"/>
        <end position="213"/>
    </location>
</feature>
<evidence type="ECO:0000256" key="1">
    <source>
        <dbReference type="SAM" id="MobiDB-lite"/>
    </source>
</evidence>